<dbReference type="InterPro" id="IPR050767">
    <property type="entry name" value="Sel1_AlgK"/>
</dbReference>
<gene>
    <name evidence="2" type="ORF">SAMN05216591_3957</name>
</gene>
<dbReference type="SUPFAM" id="SSF81901">
    <property type="entry name" value="HCP-like"/>
    <property type="match status" value="2"/>
</dbReference>
<dbReference type="Proteomes" id="UP000182858">
    <property type="component" value="Chromosome I"/>
</dbReference>
<keyword evidence="1" id="KW-0812">Transmembrane</keyword>
<dbReference type="SMART" id="SM00671">
    <property type="entry name" value="SEL1"/>
    <property type="match status" value="3"/>
</dbReference>
<keyword evidence="1" id="KW-1133">Transmembrane helix</keyword>
<evidence type="ECO:0000256" key="1">
    <source>
        <dbReference type="SAM" id="Phobius"/>
    </source>
</evidence>
<evidence type="ECO:0000313" key="3">
    <source>
        <dbReference type="Proteomes" id="UP000182858"/>
    </source>
</evidence>
<keyword evidence="1" id="KW-0472">Membrane</keyword>
<protein>
    <recommendedName>
        <fullName evidence="4">Sel1 repeat family protein</fullName>
    </recommendedName>
</protein>
<accession>A0ABY0NM96</accession>
<evidence type="ECO:0008006" key="4">
    <source>
        <dbReference type="Google" id="ProtNLM"/>
    </source>
</evidence>
<feature type="transmembrane region" description="Helical" evidence="1">
    <location>
        <begin position="31"/>
        <end position="53"/>
    </location>
</feature>
<dbReference type="InterPro" id="IPR006597">
    <property type="entry name" value="Sel1-like"/>
</dbReference>
<name>A0ABY0NM96_9PSED</name>
<keyword evidence="3" id="KW-1185">Reference proteome</keyword>
<organism evidence="2 3">
    <name type="scientific">Pseudomonas extremaustralis</name>
    <dbReference type="NCBI Taxonomy" id="359110"/>
    <lineage>
        <taxon>Bacteria</taxon>
        <taxon>Pseudomonadati</taxon>
        <taxon>Pseudomonadota</taxon>
        <taxon>Gammaproteobacteria</taxon>
        <taxon>Pseudomonadales</taxon>
        <taxon>Pseudomonadaceae</taxon>
        <taxon>Pseudomonas</taxon>
    </lineage>
</organism>
<dbReference type="PANTHER" id="PTHR11102:SF160">
    <property type="entry name" value="ERAD-ASSOCIATED E3 UBIQUITIN-PROTEIN LIGASE COMPONENT HRD3"/>
    <property type="match status" value="1"/>
</dbReference>
<dbReference type="InterPro" id="IPR011990">
    <property type="entry name" value="TPR-like_helical_dom_sf"/>
</dbReference>
<dbReference type="EMBL" id="LT629689">
    <property type="protein sequence ID" value="SDF78110.1"/>
    <property type="molecule type" value="Genomic_DNA"/>
</dbReference>
<dbReference type="PANTHER" id="PTHR11102">
    <property type="entry name" value="SEL-1-LIKE PROTEIN"/>
    <property type="match status" value="1"/>
</dbReference>
<evidence type="ECO:0000313" key="2">
    <source>
        <dbReference type="EMBL" id="SDF78110.1"/>
    </source>
</evidence>
<proteinExistence type="predicted"/>
<reference evidence="2 3" key="1">
    <citation type="submission" date="2016-10" db="EMBL/GenBank/DDBJ databases">
        <authorList>
            <person name="Varghese N."/>
            <person name="Submissions S."/>
        </authorList>
    </citation>
    <scope>NUCLEOTIDE SEQUENCE [LARGE SCALE GENOMIC DNA]</scope>
    <source>
        <strain evidence="2 3">DSM 17835</strain>
    </source>
</reference>
<dbReference type="Gene3D" id="1.25.40.10">
    <property type="entry name" value="Tetratricopeptide repeat domain"/>
    <property type="match status" value="2"/>
</dbReference>
<sequence length="353" mass="39876">MSFYEQEWRSVDTGRSYLLKKSRQSIKGQTLINYIIISTVFTLLFSSTAIAQLTQEQQAAKDRGIALYKQSDWYDSQPLLKTAAEAGDRQAQYYLGEAIRLSNWHTTAEARKWYEAAAEQGDLYSMLRLSSKDDLCKYMGTCSEKSGTDWRQQALKIAYERAEKGDTEAMTVLYTAGRGLGWLEKAADAGDSYAQNLLANAYKDGYGWFLIPGNREKAVERWFKASAEGGDPEAMFSYANLLYEKNGDKKEVAHWLKRSAEGGYITGVSNYAVRLAHLPDELGYPLDLVKAYGLTYLLSKLEGGGTAPENGQRNLPRIAEKMNEQEIREGIAFAKEWEKNHPPLSYFHPIFGY</sequence>